<dbReference type="SUPFAM" id="SSF81923">
    <property type="entry name" value="Double Clp-N motif"/>
    <property type="match status" value="1"/>
</dbReference>
<sequence length="253" mass="28771">MELTFSNQVKEVIAKSRLICLEMGYDAITEEMFILGILYDIINDNSGDRNGAVMCMMSMQTNIETLITYLEMKIGTKLKKVDTAPTGNVPLTKQAEKVLKRSTLMAIRFGEHGTIDTIHLLGSYLNEMDRVERKEFLNVNEFDLLTVSRNIVFDDQIKPNLSLKDEDSIEVQLAKSKERILRLKAASQETVRHKAKLKVVKPLSLIFDMDEYTPEEIKNIIALIGEIYHEQSGDHLVIKGMSQFQVVQELACV</sequence>
<comment type="caution">
    <text evidence="1">The sequence shown here is derived from an EMBL/GenBank/DDBJ whole genome shotgun (WGS) entry which is preliminary data.</text>
</comment>
<dbReference type="RefSeq" id="WP_136841350.1">
    <property type="nucleotide sequence ID" value="NZ_SWBR01000003.1"/>
</dbReference>
<protein>
    <recommendedName>
        <fullName evidence="3">Clp R domain-containing protein</fullName>
    </recommendedName>
</protein>
<dbReference type="Gene3D" id="1.10.1780.10">
    <property type="entry name" value="Clp, N-terminal domain"/>
    <property type="match status" value="1"/>
</dbReference>
<evidence type="ECO:0008006" key="3">
    <source>
        <dbReference type="Google" id="ProtNLM"/>
    </source>
</evidence>
<name>A0A4U1CQM9_9SPHI</name>
<dbReference type="EMBL" id="SWBR01000003">
    <property type="protein sequence ID" value="TKC07911.1"/>
    <property type="molecule type" value="Genomic_DNA"/>
</dbReference>
<dbReference type="Proteomes" id="UP000309488">
    <property type="component" value="Unassembled WGS sequence"/>
</dbReference>
<keyword evidence="2" id="KW-1185">Reference proteome</keyword>
<evidence type="ECO:0000313" key="1">
    <source>
        <dbReference type="EMBL" id="TKC07911.1"/>
    </source>
</evidence>
<accession>A0A4U1CQM9</accession>
<reference evidence="1 2" key="1">
    <citation type="submission" date="2019-04" db="EMBL/GenBank/DDBJ databases">
        <title>Pedobacter sp. RP-3-22 sp. nov., isolated from Arctic soil.</title>
        <authorList>
            <person name="Dahal R.H."/>
            <person name="Kim D.-U."/>
        </authorList>
    </citation>
    <scope>NUCLEOTIDE SEQUENCE [LARGE SCALE GENOMIC DNA]</scope>
    <source>
        <strain evidence="1 2">RP-3-22</strain>
    </source>
</reference>
<gene>
    <name evidence="1" type="ORF">FA048_12145</name>
</gene>
<dbReference type="OrthoDB" id="3628183at2"/>
<evidence type="ECO:0000313" key="2">
    <source>
        <dbReference type="Proteomes" id="UP000309488"/>
    </source>
</evidence>
<organism evidence="1 2">
    <name type="scientific">Pedobacter polaris</name>
    <dbReference type="NCBI Taxonomy" id="2571273"/>
    <lineage>
        <taxon>Bacteria</taxon>
        <taxon>Pseudomonadati</taxon>
        <taxon>Bacteroidota</taxon>
        <taxon>Sphingobacteriia</taxon>
        <taxon>Sphingobacteriales</taxon>
        <taxon>Sphingobacteriaceae</taxon>
        <taxon>Pedobacter</taxon>
    </lineage>
</organism>
<dbReference type="AlphaFoldDB" id="A0A4U1CQM9"/>
<dbReference type="InterPro" id="IPR036628">
    <property type="entry name" value="Clp_N_dom_sf"/>
</dbReference>
<proteinExistence type="predicted"/>